<reference evidence="10" key="1">
    <citation type="submission" date="2022-11" db="UniProtKB">
        <authorList>
            <consortium name="EnsemblMetazoa"/>
        </authorList>
    </citation>
    <scope>IDENTIFICATION</scope>
</reference>
<keyword evidence="3 6" id="KW-0863">Zinc-finger</keyword>
<evidence type="ECO:0000256" key="2">
    <source>
        <dbReference type="ARBA" id="ARBA00022737"/>
    </source>
</evidence>
<evidence type="ECO:0000256" key="1">
    <source>
        <dbReference type="ARBA" id="ARBA00022723"/>
    </source>
</evidence>
<dbReference type="PROSITE" id="PS50103">
    <property type="entry name" value="ZF_C3H1"/>
    <property type="match status" value="4"/>
</dbReference>
<feature type="compositionally biased region" description="Low complexity" evidence="8">
    <location>
        <begin position="253"/>
        <end position="262"/>
    </location>
</feature>
<feature type="zinc finger region" description="C3H1-type" evidence="6">
    <location>
        <begin position="72"/>
        <end position="98"/>
    </location>
</feature>
<dbReference type="InterPro" id="IPR041367">
    <property type="entry name" value="Znf-CCCH_4"/>
</dbReference>
<dbReference type="GO" id="GO:0003723">
    <property type="term" value="F:RNA binding"/>
    <property type="evidence" value="ECO:0007669"/>
    <property type="project" value="TreeGrafter"/>
</dbReference>
<evidence type="ECO:0000256" key="7">
    <source>
        <dbReference type="SAM" id="Coils"/>
    </source>
</evidence>
<dbReference type="Pfam" id="PF22628">
    <property type="entry name" value="zf-CCCH_10"/>
    <property type="match status" value="1"/>
</dbReference>
<feature type="domain" description="C3H1-type" evidence="9">
    <location>
        <begin position="7"/>
        <end position="34"/>
    </location>
</feature>
<feature type="coiled-coil region" evidence="7">
    <location>
        <begin position="171"/>
        <end position="205"/>
    </location>
</feature>
<dbReference type="Pfam" id="PF14608">
    <property type="entry name" value="zf-CCCH_2"/>
    <property type="match status" value="2"/>
</dbReference>
<evidence type="ECO:0000256" key="3">
    <source>
        <dbReference type="ARBA" id="ARBA00022771"/>
    </source>
</evidence>
<evidence type="ECO:0000256" key="5">
    <source>
        <dbReference type="ARBA" id="ARBA00038226"/>
    </source>
</evidence>
<sequence>MSGESESNDNQICREYLRGECDRGTNCKFSHPDSKEGSNDLKDKVCRDFLRDECIRGDRCIFKHPTGMQGTKRVIKFCHNFQNGRCPREGCTYLHCSQEEEEYYKETGKLPPGVEDVLKVEQTKLVCKDFLNGKCFRSQCKFSHPEPDYYGPPRKRPMPPWDDRGGFIPPMREDRDRVRSLMRLVNDLEDENVVLRHKLSRMHRQVLDLTDDNKSLLEETRRLRADPDAARAPPRRPEAASSDLDSYLRDRPVAVPAPHAPALDPVTSRAAARSSGFESDQYAADRPAYESRLSAAYEY</sequence>
<keyword evidence="7" id="KW-0175">Coiled coil</keyword>
<dbReference type="GeneID" id="119719572"/>
<protein>
    <recommendedName>
        <fullName evidence="9">C3H1-type domain-containing protein</fullName>
    </recommendedName>
</protein>
<feature type="zinc finger region" description="C3H1-type" evidence="6">
    <location>
        <begin position="40"/>
        <end position="67"/>
    </location>
</feature>
<proteinExistence type="inferred from homology"/>
<dbReference type="GO" id="GO:0008270">
    <property type="term" value="F:zinc ion binding"/>
    <property type="evidence" value="ECO:0007669"/>
    <property type="project" value="UniProtKB-KW"/>
</dbReference>
<dbReference type="Proteomes" id="UP000887568">
    <property type="component" value="Unplaced"/>
</dbReference>
<dbReference type="AlphaFoldDB" id="A0A913YZZ0"/>
<dbReference type="InterPro" id="IPR036855">
    <property type="entry name" value="Znf_CCCH_sf"/>
</dbReference>
<feature type="domain" description="C3H1-type" evidence="9">
    <location>
        <begin position="121"/>
        <end position="147"/>
    </location>
</feature>
<evidence type="ECO:0000256" key="8">
    <source>
        <dbReference type="SAM" id="MobiDB-lite"/>
    </source>
</evidence>
<feature type="domain" description="C3H1-type" evidence="9">
    <location>
        <begin position="40"/>
        <end position="67"/>
    </location>
</feature>
<dbReference type="Gene3D" id="3.30.1370.210">
    <property type="match status" value="3"/>
</dbReference>
<dbReference type="RefSeq" id="XP_038044977.1">
    <property type="nucleotide sequence ID" value="XM_038189049.1"/>
</dbReference>
<dbReference type="GO" id="GO:0043484">
    <property type="term" value="P:regulation of RNA splicing"/>
    <property type="evidence" value="ECO:0007669"/>
    <property type="project" value="TreeGrafter"/>
</dbReference>
<dbReference type="PANTHER" id="PTHR12675">
    <property type="entry name" value="MUSCLEBLIND-LIKE PROTEIN"/>
    <property type="match status" value="1"/>
</dbReference>
<accession>A0A913YZZ0</accession>
<dbReference type="InterPro" id="IPR054429">
    <property type="entry name" value="Znf-CCCH_Muscleblind-like"/>
</dbReference>
<dbReference type="SUPFAM" id="SSF90229">
    <property type="entry name" value="CCCH zinc finger"/>
    <property type="match status" value="2"/>
</dbReference>
<dbReference type="EnsemblMetazoa" id="XM_038189049.1">
    <property type="protein sequence ID" value="XP_038044977.1"/>
    <property type="gene ID" value="LOC119719572"/>
</dbReference>
<evidence type="ECO:0000259" key="9">
    <source>
        <dbReference type="PROSITE" id="PS50103"/>
    </source>
</evidence>
<dbReference type="PANTHER" id="PTHR12675:SF6">
    <property type="entry name" value="ZINC FINGER CCCH DOMAIN-CONTAINING PROTEIN 10"/>
    <property type="match status" value="1"/>
</dbReference>
<feature type="region of interest" description="Disordered" evidence="8">
    <location>
        <begin position="222"/>
        <end position="285"/>
    </location>
</feature>
<feature type="domain" description="C3H1-type" evidence="9">
    <location>
        <begin position="72"/>
        <end position="98"/>
    </location>
</feature>
<evidence type="ECO:0000256" key="4">
    <source>
        <dbReference type="ARBA" id="ARBA00022833"/>
    </source>
</evidence>
<dbReference type="InterPro" id="IPR000571">
    <property type="entry name" value="Znf_CCCH"/>
</dbReference>
<feature type="zinc finger region" description="C3H1-type" evidence="6">
    <location>
        <begin position="121"/>
        <end position="147"/>
    </location>
</feature>
<dbReference type="SMART" id="SM00356">
    <property type="entry name" value="ZnF_C3H1"/>
    <property type="match status" value="4"/>
</dbReference>
<keyword evidence="2" id="KW-0677">Repeat</keyword>
<keyword evidence="11" id="KW-1185">Reference proteome</keyword>
<comment type="similarity">
    <text evidence="5">Belongs to the muscleblind family.</text>
</comment>
<dbReference type="OrthoDB" id="250836at2759"/>
<organism evidence="10 11">
    <name type="scientific">Patiria miniata</name>
    <name type="common">Bat star</name>
    <name type="synonym">Asterina miniata</name>
    <dbReference type="NCBI Taxonomy" id="46514"/>
    <lineage>
        <taxon>Eukaryota</taxon>
        <taxon>Metazoa</taxon>
        <taxon>Echinodermata</taxon>
        <taxon>Eleutherozoa</taxon>
        <taxon>Asterozoa</taxon>
        <taxon>Asteroidea</taxon>
        <taxon>Valvatacea</taxon>
        <taxon>Valvatida</taxon>
        <taxon>Asterinidae</taxon>
        <taxon>Patiria</taxon>
    </lineage>
</organism>
<evidence type="ECO:0000313" key="10">
    <source>
        <dbReference type="EnsemblMetazoa" id="XP_038044977.1"/>
    </source>
</evidence>
<keyword evidence="4 6" id="KW-0862">Zinc</keyword>
<evidence type="ECO:0000256" key="6">
    <source>
        <dbReference type="PROSITE-ProRule" id="PRU00723"/>
    </source>
</evidence>
<evidence type="ECO:0000313" key="11">
    <source>
        <dbReference type="Proteomes" id="UP000887568"/>
    </source>
</evidence>
<dbReference type="Pfam" id="PF18044">
    <property type="entry name" value="zf-CCCH_4"/>
    <property type="match status" value="1"/>
</dbReference>
<keyword evidence="1 6" id="KW-0479">Metal-binding</keyword>
<feature type="zinc finger region" description="C3H1-type" evidence="6">
    <location>
        <begin position="7"/>
        <end position="34"/>
    </location>
</feature>
<name>A0A913YZZ0_PATMI</name>